<evidence type="ECO:0000256" key="5">
    <source>
        <dbReference type="SAM" id="Phobius"/>
    </source>
</evidence>
<evidence type="ECO:0000256" key="2">
    <source>
        <dbReference type="ARBA" id="ARBA00022692"/>
    </source>
</evidence>
<evidence type="ECO:0000256" key="3">
    <source>
        <dbReference type="ARBA" id="ARBA00022989"/>
    </source>
</evidence>
<evidence type="ECO:0000256" key="4">
    <source>
        <dbReference type="ARBA" id="ARBA00023136"/>
    </source>
</evidence>
<evidence type="ECO:0000313" key="7">
    <source>
        <dbReference type="Proteomes" id="UP001596504"/>
    </source>
</evidence>
<dbReference type="CDD" id="cd16914">
    <property type="entry name" value="EcfT"/>
    <property type="match status" value="1"/>
</dbReference>
<dbReference type="Pfam" id="PF02361">
    <property type="entry name" value="CbiQ"/>
    <property type="match status" value="1"/>
</dbReference>
<organism evidence="6 7">
    <name type="scientific">Saccharopolyspora griseoalba</name>
    <dbReference type="NCBI Taxonomy" id="1431848"/>
    <lineage>
        <taxon>Bacteria</taxon>
        <taxon>Bacillati</taxon>
        <taxon>Actinomycetota</taxon>
        <taxon>Actinomycetes</taxon>
        <taxon>Pseudonocardiales</taxon>
        <taxon>Pseudonocardiaceae</taxon>
        <taxon>Saccharopolyspora</taxon>
    </lineage>
</organism>
<sequence>MSMRVPLLFTEKDTFLHRRDPRIKLVLFAVVIVFLYTAPSWQWMLGATVVGLALSIVARVPPLALLILWLLQLPNFVGLVIVPLWRGVAAGDFGAVGGDLDFGMRLGFAWSAALFLSLALLSTMSPDQLTDGMRGLRVPEPLCFLVGYAFLLMYASLADIFRTVDAMKIKGIELSIRRPMRAFGNAAKLFIPAIIIMARRAGTMMSTLQLRGFSFQQRRPTATLTRIGAADIGLLATALVLYTAVALARFTPLFGA</sequence>
<keyword evidence="2 5" id="KW-0812">Transmembrane</keyword>
<dbReference type="InterPro" id="IPR003339">
    <property type="entry name" value="ABC/ECF_trnsptr_transmembrane"/>
</dbReference>
<feature type="transmembrane region" description="Helical" evidence="5">
    <location>
        <begin position="142"/>
        <end position="162"/>
    </location>
</feature>
<gene>
    <name evidence="6" type="ORF">ACFQRI_00475</name>
</gene>
<proteinExistence type="predicted"/>
<comment type="caution">
    <text evidence="6">The sequence shown here is derived from an EMBL/GenBank/DDBJ whole genome shotgun (WGS) entry which is preliminary data.</text>
</comment>
<feature type="transmembrane region" description="Helical" evidence="5">
    <location>
        <begin position="76"/>
        <end position="96"/>
    </location>
</feature>
<comment type="subcellular location">
    <subcellularLocation>
        <location evidence="1">Membrane</location>
        <topology evidence="1">Multi-pass membrane protein</topology>
    </subcellularLocation>
</comment>
<feature type="transmembrane region" description="Helical" evidence="5">
    <location>
        <begin position="102"/>
        <end position="121"/>
    </location>
</feature>
<reference evidence="7" key="1">
    <citation type="journal article" date="2019" name="Int. J. Syst. Evol. Microbiol.">
        <title>The Global Catalogue of Microorganisms (GCM) 10K type strain sequencing project: providing services to taxonomists for standard genome sequencing and annotation.</title>
        <authorList>
            <consortium name="The Broad Institute Genomics Platform"/>
            <consortium name="The Broad Institute Genome Sequencing Center for Infectious Disease"/>
            <person name="Wu L."/>
            <person name="Ma J."/>
        </authorList>
    </citation>
    <scope>NUCLEOTIDE SEQUENCE [LARGE SCALE GENOMIC DNA]</scope>
    <source>
        <strain evidence="7">WLHS5</strain>
    </source>
</reference>
<feature type="transmembrane region" description="Helical" evidence="5">
    <location>
        <begin position="21"/>
        <end position="38"/>
    </location>
</feature>
<dbReference type="EMBL" id="JBHTCJ010000001">
    <property type="protein sequence ID" value="MFC7339867.1"/>
    <property type="molecule type" value="Genomic_DNA"/>
</dbReference>
<accession>A0ABW2LBQ0</accession>
<feature type="transmembrane region" description="Helical" evidence="5">
    <location>
        <begin position="182"/>
        <end position="202"/>
    </location>
</feature>
<name>A0ABW2LBQ0_9PSEU</name>
<feature type="transmembrane region" description="Helical" evidence="5">
    <location>
        <begin position="44"/>
        <end position="69"/>
    </location>
</feature>
<keyword evidence="7" id="KW-1185">Reference proteome</keyword>
<feature type="transmembrane region" description="Helical" evidence="5">
    <location>
        <begin position="223"/>
        <end position="248"/>
    </location>
</feature>
<dbReference type="RefSeq" id="WP_380662789.1">
    <property type="nucleotide sequence ID" value="NZ_JBHTCJ010000001.1"/>
</dbReference>
<evidence type="ECO:0000313" key="6">
    <source>
        <dbReference type="EMBL" id="MFC7339867.1"/>
    </source>
</evidence>
<protein>
    <submittedName>
        <fullName evidence="6">Energy-coupling factor transporter transmembrane component T family protein</fullName>
    </submittedName>
</protein>
<keyword evidence="4 5" id="KW-0472">Membrane</keyword>
<keyword evidence="3 5" id="KW-1133">Transmembrane helix</keyword>
<dbReference type="Proteomes" id="UP001596504">
    <property type="component" value="Unassembled WGS sequence"/>
</dbReference>
<evidence type="ECO:0000256" key="1">
    <source>
        <dbReference type="ARBA" id="ARBA00004141"/>
    </source>
</evidence>